<keyword evidence="3 5" id="KW-1133">Transmembrane helix</keyword>
<comment type="caution">
    <text evidence="7">The sequence shown here is derived from an EMBL/GenBank/DDBJ whole genome shotgun (WGS) entry which is preliminary data.</text>
</comment>
<dbReference type="AlphaFoldDB" id="A0A2G4EYB9"/>
<evidence type="ECO:0000313" key="8">
    <source>
        <dbReference type="Proteomes" id="UP000226442"/>
    </source>
</evidence>
<name>A0A2G4EYB9_9CYAN</name>
<feature type="domain" description="O-antigen ligase-related" evidence="6">
    <location>
        <begin position="248"/>
        <end position="380"/>
    </location>
</feature>
<protein>
    <submittedName>
        <fullName evidence="7">O-antigen polymerase</fullName>
    </submittedName>
</protein>
<dbReference type="GO" id="GO:0016020">
    <property type="term" value="C:membrane"/>
    <property type="evidence" value="ECO:0007669"/>
    <property type="project" value="UniProtKB-SubCell"/>
</dbReference>
<dbReference type="OrthoDB" id="4391260at2"/>
<dbReference type="InterPro" id="IPR007016">
    <property type="entry name" value="O-antigen_ligase-rel_domated"/>
</dbReference>
<evidence type="ECO:0000256" key="5">
    <source>
        <dbReference type="SAM" id="Phobius"/>
    </source>
</evidence>
<organism evidence="7 8">
    <name type="scientific">Tychonema bourrellyi FEM_GT703</name>
    <dbReference type="NCBI Taxonomy" id="2040638"/>
    <lineage>
        <taxon>Bacteria</taxon>
        <taxon>Bacillati</taxon>
        <taxon>Cyanobacteriota</taxon>
        <taxon>Cyanophyceae</taxon>
        <taxon>Oscillatoriophycideae</taxon>
        <taxon>Oscillatoriales</taxon>
        <taxon>Microcoleaceae</taxon>
        <taxon>Tychonema</taxon>
    </lineage>
</organism>
<evidence type="ECO:0000313" key="7">
    <source>
        <dbReference type="EMBL" id="PHX54486.1"/>
    </source>
</evidence>
<feature type="transmembrane region" description="Helical" evidence="5">
    <location>
        <begin position="364"/>
        <end position="384"/>
    </location>
</feature>
<dbReference type="PANTHER" id="PTHR37422">
    <property type="entry name" value="TEICHURONIC ACID BIOSYNTHESIS PROTEIN TUAE"/>
    <property type="match status" value="1"/>
</dbReference>
<feature type="transmembrane region" description="Helical" evidence="5">
    <location>
        <begin position="42"/>
        <end position="60"/>
    </location>
</feature>
<evidence type="ECO:0000256" key="2">
    <source>
        <dbReference type="ARBA" id="ARBA00022692"/>
    </source>
</evidence>
<dbReference type="PANTHER" id="PTHR37422:SF13">
    <property type="entry name" value="LIPOPOLYSACCHARIDE BIOSYNTHESIS PROTEIN PA4999-RELATED"/>
    <property type="match status" value="1"/>
</dbReference>
<feature type="transmembrane region" description="Helical" evidence="5">
    <location>
        <begin position="80"/>
        <end position="96"/>
    </location>
</feature>
<feature type="transmembrane region" description="Helical" evidence="5">
    <location>
        <begin position="108"/>
        <end position="132"/>
    </location>
</feature>
<evidence type="ECO:0000259" key="6">
    <source>
        <dbReference type="Pfam" id="PF04932"/>
    </source>
</evidence>
<dbReference type="EMBL" id="NXIB02000097">
    <property type="protein sequence ID" value="PHX54486.1"/>
    <property type="molecule type" value="Genomic_DNA"/>
</dbReference>
<reference evidence="7" key="1">
    <citation type="submission" date="2017-10" db="EMBL/GenBank/DDBJ databases">
        <title>Draft genome sequence of the planktic cyanobacteria Tychonema bourrellyi isolated from alpine lentic freshwater.</title>
        <authorList>
            <person name="Tett A."/>
            <person name="Armanini F."/>
            <person name="Asnicar F."/>
            <person name="Boscaini A."/>
            <person name="Pasolli E."/>
            <person name="Zolfo M."/>
            <person name="Donati C."/>
            <person name="Salmaso N."/>
            <person name="Segata N."/>
        </authorList>
    </citation>
    <scope>NUCLEOTIDE SEQUENCE</scope>
    <source>
        <strain evidence="7">FEM_GT703</strain>
    </source>
</reference>
<dbReference type="Proteomes" id="UP000226442">
    <property type="component" value="Unassembled WGS sequence"/>
</dbReference>
<proteinExistence type="predicted"/>
<feature type="transmembrane region" description="Helical" evidence="5">
    <location>
        <begin position="165"/>
        <end position="182"/>
    </location>
</feature>
<sequence length="447" mass="49792">MKEILREPLFLLIIVGIAVIVVLLIYQAVARDKKFGINVEKILAGIFLFAISGATGAGVMPFNKLHPAVMAGRETTAPTVIGYIAIYGAFLFILSPRLRSTLKDYLKALFITMSSDPCLALLLLMISVSALWSETIDVSLKNGLVILETTVVAIYIGKQYSWQDIYPWWRTVNLFVLLWSFVKTNGDGAGCWKGILGHKNQFSFFMAETAVLWFAFALYSPKNRRLAIVFGLLASLAVQKGCSGASKILVVILLGLWFYLSLIKKLPVQWAFVSVILFLIISIALAIVVMNNLEAIVVDGLKKDMTLTGRTEFWPQIVEKINERPLLGYGVAGFWQSWRGLENPAHTIIIVKSQFVPPHSHNGFLDLACDLGWGGLILFMFSFLNNIVKGVVYLTRAKLPEAGLPLFILTYTLMTNLTETGLFGTTSVWFWYIVMSVRLSLDISEKT</sequence>
<gene>
    <name evidence="7" type="ORF">CP500_015845</name>
</gene>
<dbReference type="InterPro" id="IPR051533">
    <property type="entry name" value="WaaL-like"/>
</dbReference>
<evidence type="ECO:0000256" key="3">
    <source>
        <dbReference type="ARBA" id="ARBA00022989"/>
    </source>
</evidence>
<keyword evidence="4 5" id="KW-0472">Membrane</keyword>
<accession>A0A2G4EYB9</accession>
<feature type="transmembrane region" description="Helical" evidence="5">
    <location>
        <begin position="202"/>
        <end position="219"/>
    </location>
</feature>
<feature type="transmembrane region" description="Helical" evidence="5">
    <location>
        <begin position="12"/>
        <end position="30"/>
    </location>
</feature>
<dbReference type="RefSeq" id="WP_096832094.1">
    <property type="nucleotide sequence ID" value="NZ_NXIB02000097.1"/>
</dbReference>
<feature type="transmembrane region" description="Helical" evidence="5">
    <location>
        <begin position="271"/>
        <end position="293"/>
    </location>
</feature>
<keyword evidence="8" id="KW-1185">Reference proteome</keyword>
<comment type="subcellular location">
    <subcellularLocation>
        <location evidence="1">Membrane</location>
        <topology evidence="1">Multi-pass membrane protein</topology>
    </subcellularLocation>
</comment>
<keyword evidence="2 5" id="KW-0812">Transmembrane</keyword>
<dbReference type="Pfam" id="PF04932">
    <property type="entry name" value="Wzy_C"/>
    <property type="match status" value="1"/>
</dbReference>
<evidence type="ECO:0000256" key="4">
    <source>
        <dbReference type="ARBA" id="ARBA00023136"/>
    </source>
</evidence>
<feature type="transmembrane region" description="Helical" evidence="5">
    <location>
        <begin position="404"/>
        <end position="434"/>
    </location>
</feature>
<feature type="transmembrane region" description="Helical" evidence="5">
    <location>
        <begin position="226"/>
        <end position="259"/>
    </location>
</feature>
<evidence type="ECO:0000256" key="1">
    <source>
        <dbReference type="ARBA" id="ARBA00004141"/>
    </source>
</evidence>